<reference evidence="4 5" key="2">
    <citation type="submission" date="2018-03" db="EMBL/GenBank/DDBJ databases">
        <authorList>
            <person name="Keele B.F."/>
        </authorList>
    </citation>
    <scope>NUCLEOTIDE SEQUENCE [LARGE SCALE GENOMIC DNA]</scope>
    <source>
        <strain evidence="4 5">CCALA 016</strain>
    </source>
</reference>
<sequence>MQLKPIAQQVVTVVGASSGIGRETALRFAQRGAKVVVAARGQTGLESLVNEIRTGGGDAVSIVADVADFNQVKAIADYTIATYGRLDTWVQVAATGVMAPFDQLTPEEFKRIIDVDLMGQVYGAMVALPHLKREGRGALIHISSMEGRRSMPLQSAYSSAKHGIEGFLESMRVELKHEGIPISVTSVKPAVINTPFYNHVRTKLGVKPTGIPPYYQPSLVADAILYTAEHPTRDFIVGDIGKILDVLQRLSPPLVDALLLLIAFPGQRTNEPKFESAEDNLFEPMPSDNRVEGDFGHLTIPSLSDWLMRHPTITAMLIGSILVTAAFLAIS</sequence>
<name>A0A2T1LZV4_9CHRO</name>
<dbReference type="NCBIfam" id="NF005495">
    <property type="entry name" value="PRK07109.1"/>
    <property type="match status" value="1"/>
</dbReference>
<dbReference type="SUPFAM" id="SSF51735">
    <property type="entry name" value="NAD(P)-binding Rossmann-fold domains"/>
    <property type="match status" value="1"/>
</dbReference>
<dbReference type="Gene3D" id="3.40.50.720">
    <property type="entry name" value="NAD(P)-binding Rossmann-like Domain"/>
    <property type="match status" value="1"/>
</dbReference>
<organism evidence="4 5">
    <name type="scientific">Aphanothece hegewaldii CCALA 016</name>
    <dbReference type="NCBI Taxonomy" id="2107694"/>
    <lineage>
        <taxon>Bacteria</taxon>
        <taxon>Bacillati</taxon>
        <taxon>Cyanobacteriota</taxon>
        <taxon>Cyanophyceae</taxon>
        <taxon>Oscillatoriophycideae</taxon>
        <taxon>Chroococcales</taxon>
        <taxon>Aphanothecaceae</taxon>
        <taxon>Aphanothece</taxon>
    </lineage>
</organism>
<comment type="caution">
    <text evidence="4">The sequence shown here is derived from an EMBL/GenBank/DDBJ whole genome shotgun (WGS) entry which is preliminary data.</text>
</comment>
<dbReference type="PANTHER" id="PTHR43391">
    <property type="entry name" value="RETINOL DEHYDROGENASE-RELATED"/>
    <property type="match status" value="1"/>
</dbReference>
<dbReference type="Pfam" id="PF00106">
    <property type="entry name" value="adh_short"/>
    <property type="match status" value="1"/>
</dbReference>
<keyword evidence="3" id="KW-0472">Membrane</keyword>
<evidence type="ECO:0000313" key="4">
    <source>
        <dbReference type="EMBL" id="PSF37954.1"/>
    </source>
</evidence>
<keyword evidence="2" id="KW-0560">Oxidoreductase</keyword>
<reference evidence="4 5" key="1">
    <citation type="submission" date="2018-03" db="EMBL/GenBank/DDBJ databases">
        <title>The ancient ancestry and fast evolution of plastids.</title>
        <authorList>
            <person name="Moore K.R."/>
            <person name="Magnabosco C."/>
            <person name="Momper L."/>
            <person name="Gold D.A."/>
            <person name="Bosak T."/>
            <person name="Fournier G.P."/>
        </authorList>
    </citation>
    <scope>NUCLEOTIDE SEQUENCE [LARGE SCALE GENOMIC DNA]</scope>
    <source>
        <strain evidence="4 5">CCALA 016</strain>
    </source>
</reference>
<dbReference type="InterPro" id="IPR002347">
    <property type="entry name" value="SDR_fam"/>
</dbReference>
<dbReference type="RefSeq" id="WP_106456394.1">
    <property type="nucleotide sequence ID" value="NZ_PXOH01000006.1"/>
</dbReference>
<keyword evidence="3" id="KW-0812">Transmembrane</keyword>
<accession>A0A2T1LZV4</accession>
<proteinExistence type="inferred from homology"/>
<dbReference type="GO" id="GO:0016491">
    <property type="term" value="F:oxidoreductase activity"/>
    <property type="evidence" value="ECO:0007669"/>
    <property type="project" value="UniProtKB-KW"/>
</dbReference>
<feature type="transmembrane region" description="Helical" evidence="3">
    <location>
        <begin position="312"/>
        <end position="330"/>
    </location>
</feature>
<dbReference type="CDD" id="cd05360">
    <property type="entry name" value="SDR_c3"/>
    <property type="match status" value="1"/>
</dbReference>
<evidence type="ECO:0000313" key="5">
    <source>
        <dbReference type="Proteomes" id="UP000239001"/>
    </source>
</evidence>
<dbReference type="Proteomes" id="UP000239001">
    <property type="component" value="Unassembled WGS sequence"/>
</dbReference>
<keyword evidence="3" id="KW-1133">Transmembrane helix</keyword>
<gene>
    <name evidence="4" type="ORF">C7H19_08245</name>
</gene>
<dbReference type="OrthoDB" id="9775296at2"/>
<dbReference type="InterPro" id="IPR020904">
    <property type="entry name" value="Sc_DH/Rdtase_CS"/>
</dbReference>
<dbReference type="EMBL" id="PXOH01000006">
    <property type="protein sequence ID" value="PSF37954.1"/>
    <property type="molecule type" value="Genomic_DNA"/>
</dbReference>
<dbReference type="PROSITE" id="PS00061">
    <property type="entry name" value="ADH_SHORT"/>
    <property type="match status" value="1"/>
</dbReference>
<dbReference type="InterPro" id="IPR036291">
    <property type="entry name" value="NAD(P)-bd_dom_sf"/>
</dbReference>
<dbReference type="PANTHER" id="PTHR43391:SF82">
    <property type="entry name" value="OXIDOREDUCTASE SADH-RELATED"/>
    <property type="match status" value="1"/>
</dbReference>
<dbReference type="PRINTS" id="PR00081">
    <property type="entry name" value="GDHRDH"/>
</dbReference>
<comment type="similarity">
    <text evidence="1">Belongs to the short-chain dehydrogenases/reductases (SDR) family.</text>
</comment>
<evidence type="ECO:0000256" key="3">
    <source>
        <dbReference type="SAM" id="Phobius"/>
    </source>
</evidence>
<keyword evidence="5" id="KW-1185">Reference proteome</keyword>
<dbReference type="AlphaFoldDB" id="A0A2T1LZV4"/>
<protein>
    <submittedName>
        <fullName evidence="4">Short-chain dehydrogenase</fullName>
    </submittedName>
</protein>
<evidence type="ECO:0000256" key="2">
    <source>
        <dbReference type="ARBA" id="ARBA00023002"/>
    </source>
</evidence>
<evidence type="ECO:0000256" key="1">
    <source>
        <dbReference type="ARBA" id="ARBA00006484"/>
    </source>
</evidence>